<feature type="transmembrane region" description="Helical" evidence="1">
    <location>
        <begin position="269"/>
        <end position="287"/>
    </location>
</feature>
<feature type="domain" description="DUF6594" evidence="2">
    <location>
        <begin position="107"/>
        <end position="276"/>
    </location>
</feature>
<keyword evidence="4" id="KW-1185">Reference proteome</keyword>
<organism evidence="3 4">
    <name type="scientific">Apodospora peruviana</name>
    <dbReference type="NCBI Taxonomy" id="516989"/>
    <lineage>
        <taxon>Eukaryota</taxon>
        <taxon>Fungi</taxon>
        <taxon>Dikarya</taxon>
        <taxon>Ascomycota</taxon>
        <taxon>Pezizomycotina</taxon>
        <taxon>Sordariomycetes</taxon>
        <taxon>Sordariomycetidae</taxon>
        <taxon>Sordariales</taxon>
        <taxon>Lasiosphaeriaceae</taxon>
        <taxon>Apodospora</taxon>
    </lineage>
</organism>
<proteinExistence type="predicted"/>
<reference evidence="3" key="1">
    <citation type="journal article" date="2023" name="Mol. Phylogenet. Evol.">
        <title>Genome-scale phylogeny and comparative genomics of the fungal order Sordariales.</title>
        <authorList>
            <person name="Hensen N."/>
            <person name="Bonometti L."/>
            <person name="Westerberg I."/>
            <person name="Brannstrom I.O."/>
            <person name="Guillou S."/>
            <person name="Cros-Aarteil S."/>
            <person name="Calhoun S."/>
            <person name="Haridas S."/>
            <person name="Kuo A."/>
            <person name="Mondo S."/>
            <person name="Pangilinan J."/>
            <person name="Riley R."/>
            <person name="LaButti K."/>
            <person name="Andreopoulos B."/>
            <person name="Lipzen A."/>
            <person name="Chen C."/>
            <person name="Yan M."/>
            <person name="Daum C."/>
            <person name="Ng V."/>
            <person name="Clum A."/>
            <person name="Steindorff A."/>
            <person name="Ohm R.A."/>
            <person name="Martin F."/>
            <person name="Silar P."/>
            <person name="Natvig D.O."/>
            <person name="Lalanne C."/>
            <person name="Gautier V."/>
            <person name="Ament-Velasquez S.L."/>
            <person name="Kruys A."/>
            <person name="Hutchinson M.I."/>
            <person name="Powell A.J."/>
            <person name="Barry K."/>
            <person name="Miller A.N."/>
            <person name="Grigoriev I.V."/>
            <person name="Debuchy R."/>
            <person name="Gladieux P."/>
            <person name="Hiltunen Thoren M."/>
            <person name="Johannesson H."/>
        </authorList>
    </citation>
    <scope>NUCLEOTIDE SEQUENCE</scope>
    <source>
        <strain evidence="3">CBS 118394</strain>
    </source>
</reference>
<reference evidence="3" key="2">
    <citation type="submission" date="2023-06" db="EMBL/GenBank/DDBJ databases">
        <authorList>
            <consortium name="Lawrence Berkeley National Laboratory"/>
            <person name="Haridas S."/>
            <person name="Hensen N."/>
            <person name="Bonometti L."/>
            <person name="Westerberg I."/>
            <person name="Brannstrom I.O."/>
            <person name="Guillou S."/>
            <person name="Cros-Aarteil S."/>
            <person name="Calhoun S."/>
            <person name="Kuo A."/>
            <person name="Mondo S."/>
            <person name="Pangilinan J."/>
            <person name="Riley R."/>
            <person name="Labutti K."/>
            <person name="Andreopoulos B."/>
            <person name="Lipzen A."/>
            <person name="Chen C."/>
            <person name="Yanf M."/>
            <person name="Daum C."/>
            <person name="Ng V."/>
            <person name="Clum A."/>
            <person name="Steindorff A."/>
            <person name="Ohm R."/>
            <person name="Martin F."/>
            <person name="Silar P."/>
            <person name="Natvig D."/>
            <person name="Lalanne C."/>
            <person name="Gautier V."/>
            <person name="Ament-Velasquez S.L."/>
            <person name="Kruys A."/>
            <person name="Hutchinson M.I."/>
            <person name="Powell A.J."/>
            <person name="Barry K."/>
            <person name="Miller A.N."/>
            <person name="Grigoriev I.V."/>
            <person name="Debuchy R."/>
            <person name="Gladieux P."/>
            <person name="Thoren M.H."/>
            <person name="Johannesson H."/>
        </authorList>
    </citation>
    <scope>NUCLEOTIDE SEQUENCE</scope>
    <source>
        <strain evidence="3">CBS 118394</strain>
    </source>
</reference>
<feature type="transmembrane region" description="Helical" evidence="1">
    <location>
        <begin position="238"/>
        <end position="257"/>
    </location>
</feature>
<comment type="caution">
    <text evidence="3">The sequence shown here is derived from an EMBL/GenBank/DDBJ whole genome shotgun (WGS) entry which is preliminary data.</text>
</comment>
<dbReference type="AlphaFoldDB" id="A0AAE0M771"/>
<keyword evidence="1" id="KW-0812">Transmembrane</keyword>
<dbReference type="Proteomes" id="UP001283341">
    <property type="component" value="Unassembled WGS sequence"/>
</dbReference>
<dbReference type="InterPro" id="IPR046529">
    <property type="entry name" value="DUF6594"/>
</dbReference>
<evidence type="ECO:0000313" key="4">
    <source>
        <dbReference type="Proteomes" id="UP001283341"/>
    </source>
</evidence>
<keyword evidence="1" id="KW-0472">Membrane</keyword>
<sequence length="293" mass="32422">MSSLEPSETCELVLAMELRALLLRLATGPVRSGSGSLSSSTQSTISTYETNLVQYVNRSLEEEEFHFLRFEFLQRLNIAQIQLDLIRTKRNIKRQGAVTSDDGQQLRERLRDYAIAIRDYQFLRNKKGIAGAEKWKRKLLLQRYLHSPTDDFDEPFESHYSRGNRSPTASHDGTLACVVTYSHKEKAERSKEDQEGQLPKDVSTPVDRLARFLIALVGGCFLIVPMVIMALDPSQTKSLVTVALAVLLLILLLPFGIRVSNVETLGATATYAAVLVVFVGTTGGAGGSDATSN</sequence>
<dbReference type="EMBL" id="JAUEDM010000003">
    <property type="protein sequence ID" value="KAK3321857.1"/>
    <property type="molecule type" value="Genomic_DNA"/>
</dbReference>
<accession>A0AAE0M771</accession>
<evidence type="ECO:0000256" key="1">
    <source>
        <dbReference type="SAM" id="Phobius"/>
    </source>
</evidence>
<protein>
    <recommendedName>
        <fullName evidence="2">DUF6594 domain-containing protein</fullName>
    </recommendedName>
</protein>
<name>A0AAE0M771_9PEZI</name>
<keyword evidence="1" id="KW-1133">Transmembrane helix</keyword>
<dbReference type="Pfam" id="PF20237">
    <property type="entry name" value="DUF6594"/>
    <property type="match status" value="1"/>
</dbReference>
<gene>
    <name evidence="3" type="ORF">B0H66DRAFT_601339</name>
</gene>
<evidence type="ECO:0000259" key="2">
    <source>
        <dbReference type="Pfam" id="PF20237"/>
    </source>
</evidence>
<evidence type="ECO:0000313" key="3">
    <source>
        <dbReference type="EMBL" id="KAK3321857.1"/>
    </source>
</evidence>
<feature type="transmembrane region" description="Helical" evidence="1">
    <location>
        <begin position="209"/>
        <end position="231"/>
    </location>
</feature>